<feature type="transmembrane region" description="Helical" evidence="7">
    <location>
        <begin position="544"/>
        <end position="561"/>
    </location>
</feature>
<feature type="transmembrane region" description="Helical" evidence="7">
    <location>
        <begin position="63"/>
        <end position="83"/>
    </location>
</feature>
<keyword evidence="6 7" id="KW-0472">Membrane</keyword>
<feature type="transmembrane region" description="Helical" evidence="7">
    <location>
        <begin position="289"/>
        <end position="308"/>
    </location>
</feature>
<keyword evidence="9" id="KW-1185">Reference proteome</keyword>
<evidence type="ECO:0000256" key="2">
    <source>
        <dbReference type="ARBA" id="ARBA00008807"/>
    </source>
</evidence>
<gene>
    <name evidence="8" type="ORF">BDV36DRAFT_264834</name>
</gene>
<comment type="subcellular location">
    <subcellularLocation>
        <location evidence="1">Membrane</location>
        <topology evidence="1">Multi-pass membrane protein</topology>
    </subcellularLocation>
</comment>
<sequence length="649" mass="70339">MSSLSTREPPYDPESESESIHLLHNTRTHSVSRNFTWRALIVGLLVGILINLCNTYYGLQTGAGAQLPTVSALLGYLVIGGFAKLKFAPLSKAENVLIVSAATATGCMPATAGFTEVIPALEYVLGPRDGGPIRLGWTDMVTWSLGLSFFGILFAALLRDRLIFPTLWPWPGATASANVINALHSREKDHSENAVAGDARPYNETGRLYGTADDGEQHVPATESVKLPRNLGLILTSAAWSALFTVLMYFVPITKDLPLFGRQAAKRWLWTFSLSPGFFGSGMIMGPEIVLHMLAGAIVGWGILSPYAKANGWAPGDVGDWETGSRGWLIWISLACLMADTLVKMTWIYLKVIWEKYGHLLSRVREYTPFWRRDLAGRPYGYIAVGADGDSLEPSDSNLEYRVDEIEYTTTPTPSQGHLRSAGGYFLTAGFLVSIVVCIFATQSVFGQKMPWYYTFLSILLALPVAMTGIRGLAESDFNAGSGLAAQLVLAALTPRSNPNSVIINILSAAIANGGANQSGDLAFDLKIGQLVGAPSEVQTYGQIIGSIFGAIVSCFTYRLFTNQFPVPGDFIQIPNSFLQVNTARMVLNQGLPPGGGAFALGFGIFFTVATVVKMRFQGKWWHVFIPSGVSFAIGKPPSPRSQVFAFIF</sequence>
<evidence type="ECO:0000313" key="9">
    <source>
        <dbReference type="Proteomes" id="UP000325395"/>
    </source>
</evidence>
<dbReference type="NCBIfam" id="TIGR00728">
    <property type="entry name" value="OPT_sfam"/>
    <property type="match status" value="1"/>
</dbReference>
<feature type="transmembrane region" description="Helical" evidence="7">
    <location>
        <begin position="267"/>
        <end position="284"/>
    </location>
</feature>
<comment type="similarity">
    <text evidence="2">Belongs to the oligopeptide OPT transporter family.</text>
</comment>
<evidence type="ECO:0000256" key="1">
    <source>
        <dbReference type="ARBA" id="ARBA00004141"/>
    </source>
</evidence>
<feature type="transmembrane region" description="Helical" evidence="7">
    <location>
        <begin position="328"/>
        <end position="350"/>
    </location>
</feature>
<feature type="transmembrane region" description="Helical" evidence="7">
    <location>
        <begin position="595"/>
        <end position="613"/>
    </location>
</feature>
<evidence type="ECO:0000313" key="8">
    <source>
        <dbReference type="EMBL" id="KAE8414601.1"/>
    </source>
</evidence>
<name>A0ABQ6WGF5_9EURO</name>
<feature type="transmembrane region" description="Helical" evidence="7">
    <location>
        <begin position="452"/>
        <end position="474"/>
    </location>
</feature>
<keyword evidence="3" id="KW-0813">Transport</keyword>
<reference evidence="8 9" key="1">
    <citation type="submission" date="2019-04" db="EMBL/GenBank/DDBJ databases">
        <authorList>
            <consortium name="DOE Joint Genome Institute"/>
            <person name="Mondo S."/>
            <person name="Kjaerbolling I."/>
            <person name="Vesth T."/>
            <person name="Frisvad J.C."/>
            <person name="Nybo J.L."/>
            <person name="Theobald S."/>
            <person name="Kildgaard S."/>
            <person name="Isbrandt T."/>
            <person name="Kuo A."/>
            <person name="Sato A."/>
            <person name="Lyhne E.K."/>
            <person name="Kogle M.E."/>
            <person name="Wiebenga A."/>
            <person name="Kun R.S."/>
            <person name="Lubbers R.J."/>
            <person name="Makela M.R."/>
            <person name="Barry K."/>
            <person name="Chovatia M."/>
            <person name="Clum A."/>
            <person name="Daum C."/>
            <person name="Haridas S."/>
            <person name="He G."/>
            <person name="LaButti K."/>
            <person name="Lipzen A."/>
            <person name="Riley R."/>
            <person name="Salamov A."/>
            <person name="Simmons B.A."/>
            <person name="Magnuson J.K."/>
            <person name="Henrissat B."/>
            <person name="Mortensen U.H."/>
            <person name="Larsen T.O."/>
            <person name="Devries R.P."/>
            <person name="Grigoriev I.V."/>
            <person name="Machida M."/>
            <person name="Baker S.E."/>
            <person name="Andersen M.R."/>
            <person name="Cantor M.N."/>
            <person name="Hua S.X."/>
        </authorList>
    </citation>
    <scope>NUCLEOTIDE SEQUENCE [LARGE SCALE GENOMIC DNA]</scope>
    <source>
        <strain evidence="8 9">CBS 117616</strain>
    </source>
</reference>
<evidence type="ECO:0000256" key="4">
    <source>
        <dbReference type="ARBA" id="ARBA00022692"/>
    </source>
</evidence>
<dbReference type="Pfam" id="PF03169">
    <property type="entry name" value="OPT"/>
    <property type="match status" value="1"/>
</dbReference>
<dbReference type="Proteomes" id="UP000325395">
    <property type="component" value="Unassembled WGS sequence"/>
</dbReference>
<protein>
    <submittedName>
        <fullName evidence="8">OPT oligopeptide transporter protein-domain-containing protein</fullName>
    </submittedName>
</protein>
<organism evidence="8 9">
    <name type="scientific">Aspergillus pseudocaelatus</name>
    <dbReference type="NCBI Taxonomy" id="1825620"/>
    <lineage>
        <taxon>Eukaryota</taxon>
        <taxon>Fungi</taxon>
        <taxon>Dikarya</taxon>
        <taxon>Ascomycota</taxon>
        <taxon>Pezizomycotina</taxon>
        <taxon>Eurotiomycetes</taxon>
        <taxon>Eurotiomycetidae</taxon>
        <taxon>Eurotiales</taxon>
        <taxon>Aspergillaceae</taxon>
        <taxon>Aspergillus</taxon>
        <taxon>Aspergillus subgen. Circumdati</taxon>
    </lineage>
</organism>
<feature type="transmembrane region" description="Helical" evidence="7">
    <location>
        <begin position="95"/>
        <end position="120"/>
    </location>
</feature>
<keyword evidence="5 7" id="KW-1133">Transmembrane helix</keyword>
<accession>A0ABQ6WGF5</accession>
<dbReference type="EMBL" id="ML735782">
    <property type="protein sequence ID" value="KAE8414601.1"/>
    <property type="molecule type" value="Genomic_DNA"/>
</dbReference>
<keyword evidence="4 7" id="KW-0812">Transmembrane</keyword>
<dbReference type="InterPro" id="IPR045035">
    <property type="entry name" value="YSL-like"/>
</dbReference>
<evidence type="ECO:0000256" key="5">
    <source>
        <dbReference type="ARBA" id="ARBA00022989"/>
    </source>
</evidence>
<dbReference type="InterPro" id="IPR004813">
    <property type="entry name" value="OPT"/>
</dbReference>
<evidence type="ECO:0000256" key="7">
    <source>
        <dbReference type="SAM" id="Phobius"/>
    </source>
</evidence>
<feature type="transmembrane region" description="Helical" evidence="7">
    <location>
        <begin position="231"/>
        <end position="251"/>
    </location>
</feature>
<dbReference type="PANTHER" id="PTHR31645">
    <property type="entry name" value="OLIGOPEPTIDE TRANSPORTER YGL114W-RELATED"/>
    <property type="match status" value="1"/>
</dbReference>
<evidence type="ECO:0000256" key="6">
    <source>
        <dbReference type="ARBA" id="ARBA00023136"/>
    </source>
</evidence>
<proteinExistence type="inferred from homology"/>
<dbReference type="PANTHER" id="PTHR31645:SF0">
    <property type="entry name" value="OLIGOPEPTIDE TRANSPORTER YGL114W-RELATED"/>
    <property type="match status" value="1"/>
</dbReference>
<evidence type="ECO:0000256" key="3">
    <source>
        <dbReference type="ARBA" id="ARBA00022448"/>
    </source>
</evidence>
<feature type="transmembrane region" description="Helical" evidence="7">
    <location>
        <begin position="140"/>
        <end position="158"/>
    </location>
</feature>
<feature type="transmembrane region" description="Helical" evidence="7">
    <location>
        <begin position="35"/>
        <end position="57"/>
    </location>
</feature>
<feature type="transmembrane region" description="Helical" evidence="7">
    <location>
        <begin position="425"/>
        <end position="446"/>
    </location>
</feature>